<accession>A0ABS3FLW0</accession>
<organism evidence="1 2">
    <name type="scientific">Phormidium pseudopriestleyi FRX01</name>
    <dbReference type="NCBI Taxonomy" id="1759528"/>
    <lineage>
        <taxon>Bacteria</taxon>
        <taxon>Bacillati</taxon>
        <taxon>Cyanobacteriota</taxon>
        <taxon>Cyanophyceae</taxon>
        <taxon>Oscillatoriophycideae</taxon>
        <taxon>Oscillatoriales</taxon>
        <taxon>Oscillatoriaceae</taxon>
        <taxon>Phormidium</taxon>
    </lineage>
</organism>
<comment type="caution">
    <text evidence="1">The sequence shown here is derived from an EMBL/GenBank/DDBJ whole genome shotgun (WGS) entry which is preliminary data.</text>
</comment>
<name>A0ABS3FLW0_9CYAN</name>
<evidence type="ECO:0008006" key="3">
    <source>
        <dbReference type="Google" id="ProtNLM"/>
    </source>
</evidence>
<evidence type="ECO:0000313" key="2">
    <source>
        <dbReference type="Proteomes" id="UP000664844"/>
    </source>
</evidence>
<dbReference type="RefSeq" id="WP_207086660.1">
    <property type="nucleotide sequence ID" value="NZ_JAFLQW010000071.1"/>
</dbReference>
<dbReference type="EMBL" id="JAFLQW010000071">
    <property type="protein sequence ID" value="MBO0348093.1"/>
    <property type="molecule type" value="Genomic_DNA"/>
</dbReference>
<keyword evidence="2" id="KW-1185">Reference proteome</keyword>
<evidence type="ECO:0000313" key="1">
    <source>
        <dbReference type="EMBL" id="MBO0348093.1"/>
    </source>
</evidence>
<reference evidence="1 2" key="1">
    <citation type="submission" date="2021-03" db="EMBL/GenBank/DDBJ databases">
        <title>Metabolic Capacity of the Antarctic Cyanobacterium Phormidium pseudopriestleyi that Sustains Oxygenic Photosynthesis in the Presence of Hydrogen Sulfide.</title>
        <authorList>
            <person name="Lumian J.E."/>
            <person name="Jungblut A.D."/>
            <person name="Dillon M.L."/>
            <person name="Hawes I."/>
            <person name="Doran P.T."/>
            <person name="Mackey T.J."/>
            <person name="Dick G.J."/>
            <person name="Grettenberger C.L."/>
            <person name="Sumner D.Y."/>
        </authorList>
    </citation>
    <scope>NUCLEOTIDE SEQUENCE [LARGE SCALE GENOMIC DNA]</scope>
    <source>
        <strain evidence="1 2">FRX01</strain>
    </source>
</reference>
<gene>
    <name evidence="1" type="ORF">J0895_03040</name>
</gene>
<feature type="non-terminal residue" evidence="1">
    <location>
        <position position="1"/>
    </location>
</feature>
<protein>
    <recommendedName>
        <fullName evidence="3">Transposase</fullName>
    </recommendedName>
</protein>
<dbReference type="Proteomes" id="UP000664844">
    <property type="component" value="Unassembled WGS sequence"/>
</dbReference>
<proteinExistence type="predicted"/>
<sequence length="77" mass="8791">RRTSEDKRRFYARRRRLGVGSIVRRIETGYIVPQLFAYNLGSKESDRSSSCARSLLFSQSESEQVSLIGLLLPSKNP</sequence>